<comment type="caution">
    <text evidence="3">The sequence shown here is derived from an EMBL/GenBank/DDBJ whole genome shotgun (WGS) entry which is preliminary data.</text>
</comment>
<dbReference type="AlphaFoldDB" id="A0A9W6DES4"/>
<keyword evidence="4" id="KW-1185">Reference proteome</keyword>
<dbReference type="SMART" id="SM00530">
    <property type="entry name" value="HTH_XRE"/>
    <property type="match status" value="1"/>
</dbReference>
<dbReference type="Gene3D" id="1.10.260.40">
    <property type="entry name" value="lambda repressor-like DNA-binding domains"/>
    <property type="match status" value="1"/>
</dbReference>
<feature type="domain" description="HTH cro/C1-type" evidence="2">
    <location>
        <begin position="8"/>
        <end position="62"/>
    </location>
</feature>
<dbReference type="Proteomes" id="UP001144256">
    <property type="component" value="Unassembled WGS sequence"/>
</dbReference>
<dbReference type="EMBL" id="BRLB01000001">
    <property type="protein sequence ID" value="GKX27889.1"/>
    <property type="molecule type" value="Genomic_DNA"/>
</dbReference>
<reference evidence="3" key="1">
    <citation type="submission" date="2022-06" db="EMBL/GenBank/DDBJ databases">
        <title>Vallitalea longa sp. nov., an anaerobic bacterium isolated from marine sediment.</title>
        <authorList>
            <person name="Hirano S."/>
            <person name="Terahara T."/>
            <person name="Mori K."/>
            <person name="Hamada M."/>
            <person name="Matsumoto R."/>
            <person name="Kobayashi T."/>
        </authorList>
    </citation>
    <scope>NUCLEOTIDE SEQUENCE</scope>
    <source>
        <strain evidence="3">SH18-1</strain>
    </source>
</reference>
<dbReference type="SUPFAM" id="SSF47413">
    <property type="entry name" value="lambda repressor-like DNA-binding domains"/>
    <property type="match status" value="1"/>
</dbReference>
<organism evidence="3 4">
    <name type="scientific">Vallitalea longa</name>
    <dbReference type="NCBI Taxonomy" id="2936439"/>
    <lineage>
        <taxon>Bacteria</taxon>
        <taxon>Bacillati</taxon>
        <taxon>Bacillota</taxon>
        <taxon>Clostridia</taxon>
        <taxon>Lachnospirales</taxon>
        <taxon>Vallitaleaceae</taxon>
        <taxon>Vallitalea</taxon>
    </lineage>
</organism>
<proteinExistence type="predicted"/>
<dbReference type="PANTHER" id="PTHR46558:SF11">
    <property type="entry name" value="HTH-TYPE TRANSCRIPTIONAL REGULATOR XRE"/>
    <property type="match status" value="1"/>
</dbReference>
<keyword evidence="1" id="KW-0238">DNA-binding</keyword>
<gene>
    <name evidence="3" type="ORF">SH1V18_03690</name>
</gene>
<evidence type="ECO:0000259" key="2">
    <source>
        <dbReference type="PROSITE" id="PS50943"/>
    </source>
</evidence>
<name>A0A9W6DES4_9FIRM</name>
<dbReference type="Pfam" id="PF01381">
    <property type="entry name" value="HTH_3"/>
    <property type="match status" value="1"/>
</dbReference>
<dbReference type="GO" id="GO:0003677">
    <property type="term" value="F:DNA binding"/>
    <property type="evidence" value="ECO:0007669"/>
    <property type="project" value="UniProtKB-KW"/>
</dbReference>
<dbReference type="PANTHER" id="PTHR46558">
    <property type="entry name" value="TRACRIPTIONAL REGULATORY PROTEIN-RELATED-RELATED"/>
    <property type="match status" value="1"/>
</dbReference>
<evidence type="ECO:0000256" key="1">
    <source>
        <dbReference type="ARBA" id="ARBA00023125"/>
    </source>
</evidence>
<dbReference type="PROSITE" id="PS50943">
    <property type="entry name" value="HTH_CROC1"/>
    <property type="match status" value="1"/>
</dbReference>
<dbReference type="InterPro" id="IPR010982">
    <property type="entry name" value="Lambda_DNA-bd_dom_sf"/>
</dbReference>
<evidence type="ECO:0000313" key="4">
    <source>
        <dbReference type="Proteomes" id="UP001144256"/>
    </source>
</evidence>
<dbReference type="CDD" id="cd00093">
    <property type="entry name" value="HTH_XRE"/>
    <property type="match status" value="1"/>
</dbReference>
<protein>
    <submittedName>
        <fullName evidence="3">Transcriptional regulator</fullName>
    </submittedName>
</protein>
<dbReference type="InterPro" id="IPR001387">
    <property type="entry name" value="Cro/C1-type_HTH"/>
</dbReference>
<accession>A0A9W6DES4</accession>
<sequence>MPNFSDRLRLLRKSKGLTQEQLGEVVGKTKNNISQYERSARQADDETKKQLAIFFDVSMDYLIGITENPTPISELFDCKDIDKELDRIVEKLENEIGLRFEGKPIDNRTKSIILKTLKHTIELAKDTATYNN</sequence>
<evidence type="ECO:0000313" key="3">
    <source>
        <dbReference type="EMBL" id="GKX27889.1"/>
    </source>
</evidence>
<dbReference type="RefSeq" id="WP_281811639.1">
    <property type="nucleotide sequence ID" value="NZ_BRLB01000001.1"/>
</dbReference>